<name>A0A0D3IA58_EMIH1</name>
<keyword evidence="3 5" id="KW-1133">Transmembrane helix</keyword>
<feature type="transmembrane region" description="Helical" evidence="5">
    <location>
        <begin position="82"/>
        <end position="104"/>
    </location>
</feature>
<reference evidence="7" key="1">
    <citation type="journal article" date="2013" name="Nature">
        <title>Pan genome of the phytoplankton Emiliania underpins its global distribution.</title>
        <authorList>
            <person name="Read B.A."/>
            <person name="Kegel J."/>
            <person name="Klute M.J."/>
            <person name="Kuo A."/>
            <person name="Lefebvre S.C."/>
            <person name="Maumus F."/>
            <person name="Mayer C."/>
            <person name="Miller J."/>
            <person name="Monier A."/>
            <person name="Salamov A."/>
            <person name="Young J."/>
            <person name="Aguilar M."/>
            <person name="Claverie J.M."/>
            <person name="Frickenhaus S."/>
            <person name="Gonzalez K."/>
            <person name="Herman E.K."/>
            <person name="Lin Y.C."/>
            <person name="Napier J."/>
            <person name="Ogata H."/>
            <person name="Sarno A.F."/>
            <person name="Shmutz J."/>
            <person name="Schroeder D."/>
            <person name="de Vargas C."/>
            <person name="Verret F."/>
            <person name="von Dassow P."/>
            <person name="Valentin K."/>
            <person name="Van de Peer Y."/>
            <person name="Wheeler G."/>
            <person name="Dacks J.B."/>
            <person name="Delwiche C.F."/>
            <person name="Dyhrman S.T."/>
            <person name="Glockner G."/>
            <person name="John U."/>
            <person name="Richards T."/>
            <person name="Worden A.Z."/>
            <person name="Zhang X."/>
            <person name="Grigoriev I.V."/>
            <person name="Allen A.E."/>
            <person name="Bidle K."/>
            <person name="Borodovsky M."/>
            <person name="Bowler C."/>
            <person name="Brownlee C."/>
            <person name="Cock J.M."/>
            <person name="Elias M."/>
            <person name="Gladyshev V.N."/>
            <person name="Groth M."/>
            <person name="Guda C."/>
            <person name="Hadaegh A."/>
            <person name="Iglesias-Rodriguez M.D."/>
            <person name="Jenkins J."/>
            <person name="Jones B.M."/>
            <person name="Lawson T."/>
            <person name="Leese F."/>
            <person name="Lindquist E."/>
            <person name="Lobanov A."/>
            <person name="Lomsadze A."/>
            <person name="Malik S.B."/>
            <person name="Marsh M.E."/>
            <person name="Mackinder L."/>
            <person name="Mock T."/>
            <person name="Mueller-Roeber B."/>
            <person name="Pagarete A."/>
            <person name="Parker M."/>
            <person name="Probert I."/>
            <person name="Quesneville H."/>
            <person name="Raines C."/>
            <person name="Rensing S.A."/>
            <person name="Riano-Pachon D.M."/>
            <person name="Richier S."/>
            <person name="Rokitta S."/>
            <person name="Shiraiwa Y."/>
            <person name="Soanes D.M."/>
            <person name="van der Giezen M."/>
            <person name="Wahlund T.M."/>
            <person name="Williams B."/>
            <person name="Wilson W."/>
            <person name="Wolfe G."/>
            <person name="Wurch L.L."/>
        </authorList>
    </citation>
    <scope>NUCLEOTIDE SEQUENCE</scope>
</reference>
<dbReference type="EnsemblProtists" id="EOD08143">
    <property type="protein sequence ID" value="EOD08143"/>
    <property type="gene ID" value="EMIHUDRAFT_438373"/>
</dbReference>
<dbReference type="HOGENOM" id="CLU_1368478_0_0_1"/>
<dbReference type="KEGG" id="ehx:EMIHUDRAFT_438373"/>
<feature type="transmembrane region" description="Helical" evidence="5">
    <location>
        <begin position="48"/>
        <end position="70"/>
    </location>
</feature>
<evidence type="ECO:0000256" key="2">
    <source>
        <dbReference type="ARBA" id="ARBA00022692"/>
    </source>
</evidence>
<sequence>MVSVCRLVGLRAVARHAVLVIALGTGLLGAALVALGVVLIFATDVATVYFDWALVALGAATFGVSLLGVFGSKHESPPLLRAYASVLLLLLLSLIGAAAALSSLGEARIDAWMEEHWERIEATTLVVRKDQFEALLADHVAALLTLLACLVLVLTFDLLLVWVLQCSATSRHRRLRGEDVERKPLRASNGAGVELEAVAP</sequence>
<dbReference type="InterPro" id="IPR018499">
    <property type="entry name" value="Tetraspanin/Peripherin"/>
</dbReference>
<evidence type="ECO:0000256" key="5">
    <source>
        <dbReference type="SAM" id="Phobius"/>
    </source>
</evidence>
<keyword evidence="4 5" id="KW-0472">Membrane</keyword>
<dbReference type="Proteomes" id="UP000013827">
    <property type="component" value="Unassembled WGS sequence"/>
</dbReference>
<organism evidence="6 7">
    <name type="scientific">Emiliania huxleyi (strain CCMP1516)</name>
    <dbReference type="NCBI Taxonomy" id="280463"/>
    <lineage>
        <taxon>Eukaryota</taxon>
        <taxon>Haptista</taxon>
        <taxon>Haptophyta</taxon>
        <taxon>Prymnesiophyceae</taxon>
        <taxon>Isochrysidales</taxon>
        <taxon>Noelaerhabdaceae</taxon>
        <taxon>Emiliania</taxon>
    </lineage>
</organism>
<proteinExistence type="predicted"/>
<feature type="transmembrane region" description="Helical" evidence="5">
    <location>
        <begin position="12"/>
        <end position="42"/>
    </location>
</feature>
<evidence type="ECO:0000313" key="7">
    <source>
        <dbReference type="Proteomes" id="UP000013827"/>
    </source>
</evidence>
<evidence type="ECO:0000256" key="3">
    <source>
        <dbReference type="ARBA" id="ARBA00022989"/>
    </source>
</evidence>
<feature type="transmembrane region" description="Helical" evidence="5">
    <location>
        <begin position="140"/>
        <end position="164"/>
    </location>
</feature>
<dbReference type="GeneID" id="17254343"/>
<accession>A0A0D3IA58</accession>
<dbReference type="PaxDb" id="2903-EOD08143"/>
<evidence type="ECO:0000256" key="1">
    <source>
        <dbReference type="ARBA" id="ARBA00004141"/>
    </source>
</evidence>
<reference evidence="6" key="2">
    <citation type="submission" date="2024-10" db="UniProtKB">
        <authorList>
            <consortium name="EnsemblProtists"/>
        </authorList>
    </citation>
    <scope>IDENTIFICATION</scope>
</reference>
<dbReference type="GO" id="GO:0016020">
    <property type="term" value="C:membrane"/>
    <property type="evidence" value="ECO:0007669"/>
    <property type="project" value="UniProtKB-SubCell"/>
</dbReference>
<keyword evidence="2 5" id="KW-0812">Transmembrane</keyword>
<dbReference type="AlphaFoldDB" id="A0A0D3IA58"/>
<comment type="subcellular location">
    <subcellularLocation>
        <location evidence="1">Membrane</location>
        <topology evidence="1">Multi-pass membrane protein</topology>
    </subcellularLocation>
</comment>
<dbReference type="RefSeq" id="XP_005760572.1">
    <property type="nucleotide sequence ID" value="XM_005760515.1"/>
</dbReference>
<evidence type="ECO:0000256" key="4">
    <source>
        <dbReference type="ARBA" id="ARBA00023136"/>
    </source>
</evidence>
<keyword evidence="7" id="KW-1185">Reference proteome</keyword>
<evidence type="ECO:0000313" key="6">
    <source>
        <dbReference type="EnsemblProtists" id="EOD08143"/>
    </source>
</evidence>
<protein>
    <submittedName>
        <fullName evidence="6">Uncharacterized protein</fullName>
    </submittedName>
</protein>
<dbReference type="Pfam" id="PF00335">
    <property type="entry name" value="Tetraspanin"/>
    <property type="match status" value="1"/>
</dbReference>